<gene>
    <name evidence="1" type="ORF">HNR30_009171</name>
</gene>
<keyword evidence="2" id="KW-1185">Reference proteome</keyword>
<name>A0A7W0CV15_9ACTN</name>
<dbReference type="AlphaFoldDB" id="A0A7W0CV15"/>
<comment type="caution">
    <text evidence="1">The sequence shown here is derived from an EMBL/GenBank/DDBJ whole genome shotgun (WGS) entry which is preliminary data.</text>
</comment>
<dbReference type="RefSeq" id="WP_181616444.1">
    <property type="nucleotide sequence ID" value="NZ_BAABAM010000015.1"/>
</dbReference>
<sequence length="131" mass="14797">MDDDFEMAEHLVLGVMAMIAAYERIAKLLLTLPLPISLPAWTVGGADSKVQVGAIDKVQRLVWEMPLSEELAQLLKEAVIEWLTLHDLNILLLHREEELSHDRPMIVHAIIRASERITQAEVLAGLRMIEE</sequence>
<reference evidence="1 2" key="1">
    <citation type="submission" date="2020-07" db="EMBL/GenBank/DDBJ databases">
        <title>Genomic Encyclopedia of Type Strains, Phase IV (KMG-IV): sequencing the most valuable type-strain genomes for metagenomic binning, comparative biology and taxonomic classification.</title>
        <authorList>
            <person name="Goeker M."/>
        </authorList>
    </citation>
    <scope>NUCLEOTIDE SEQUENCE [LARGE SCALE GENOMIC DNA]</scope>
    <source>
        <strain evidence="1 2">DSM 45533</strain>
    </source>
</reference>
<accession>A0A7W0CV15</accession>
<dbReference type="Proteomes" id="UP000530928">
    <property type="component" value="Unassembled WGS sequence"/>
</dbReference>
<evidence type="ECO:0000313" key="2">
    <source>
        <dbReference type="Proteomes" id="UP000530928"/>
    </source>
</evidence>
<protein>
    <submittedName>
        <fullName evidence="1">Uncharacterized protein</fullName>
    </submittedName>
</protein>
<proteinExistence type="predicted"/>
<dbReference type="EMBL" id="JACDUR010000013">
    <property type="protein sequence ID" value="MBA2897765.1"/>
    <property type="molecule type" value="Genomic_DNA"/>
</dbReference>
<organism evidence="1 2">
    <name type="scientific">Nonomuraea soli</name>
    <dbReference type="NCBI Taxonomy" id="1032476"/>
    <lineage>
        <taxon>Bacteria</taxon>
        <taxon>Bacillati</taxon>
        <taxon>Actinomycetota</taxon>
        <taxon>Actinomycetes</taxon>
        <taxon>Streptosporangiales</taxon>
        <taxon>Streptosporangiaceae</taxon>
        <taxon>Nonomuraea</taxon>
    </lineage>
</organism>
<evidence type="ECO:0000313" key="1">
    <source>
        <dbReference type="EMBL" id="MBA2897765.1"/>
    </source>
</evidence>